<sequence>MTRFCGVHVRLPVRAKARRFKRWVFSRPEPICLGAFEDGVFAAGRVDGVNVSVRSTYTQVTITKPFNLIPVDHLFKGHYDPKIGPRLEVDTDTSEPLSEVIARTLDGSAAEDSDERA</sequence>
<evidence type="ECO:0000313" key="1">
    <source>
        <dbReference type="EMBL" id="KAF2863952.1"/>
    </source>
</evidence>
<name>A0A6A7C9R0_9PEZI</name>
<organism evidence="1 2">
    <name type="scientific">Piedraia hortae CBS 480.64</name>
    <dbReference type="NCBI Taxonomy" id="1314780"/>
    <lineage>
        <taxon>Eukaryota</taxon>
        <taxon>Fungi</taxon>
        <taxon>Dikarya</taxon>
        <taxon>Ascomycota</taxon>
        <taxon>Pezizomycotina</taxon>
        <taxon>Dothideomycetes</taxon>
        <taxon>Dothideomycetidae</taxon>
        <taxon>Capnodiales</taxon>
        <taxon>Piedraiaceae</taxon>
        <taxon>Piedraia</taxon>
    </lineage>
</organism>
<dbReference type="Proteomes" id="UP000799421">
    <property type="component" value="Unassembled WGS sequence"/>
</dbReference>
<keyword evidence="2" id="KW-1185">Reference proteome</keyword>
<evidence type="ECO:0000313" key="2">
    <source>
        <dbReference type="Proteomes" id="UP000799421"/>
    </source>
</evidence>
<proteinExistence type="predicted"/>
<dbReference type="AlphaFoldDB" id="A0A6A7C9R0"/>
<dbReference type="EMBL" id="MU005958">
    <property type="protein sequence ID" value="KAF2863952.1"/>
    <property type="molecule type" value="Genomic_DNA"/>
</dbReference>
<gene>
    <name evidence="1" type="ORF">K470DRAFT_267457</name>
</gene>
<accession>A0A6A7C9R0</accession>
<protein>
    <submittedName>
        <fullName evidence="1">Uncharacterized protein</fullName>
    </submittedName>
</protein>
<reference evidence="1" key="1">
    <citation type="journal article" date="2020" name="Stud. Mycol.">
        <title>101 Dothideomycetes genomes: a test case for predicting lifestyles and emergence of pathogens.</title>
        <authorList>
            <person name="Haridas S."/>
            <person name="Albert R."/>
            <person name="Binder M."/>
            <person name="Bloem J."/>
            <person name="Labutti K."/>
            <person name="Salamov A."/>
            <person name="Andreopoulos B."/>
            <person name="Baker S."/>
            <person name="Barry K."/>
            <person name="Bills G."/>
            <person name="Bluhm B."/>
            <person name="Cannon C."/>
            <person name="Castanera R."/>
            <person name="Culley D."/>
            <person name="Daum C."/>
            <person name="Ezra D."/>
            <person name="Gonzalez J."/>
            <person name="Henrissat B."/>
            <person name="Kuo A."/>
            <person name="Liang C."/>
            <person name="Lipzen A."/>
            <person name="Lutzoni F."/>
            <person name="Magnuson J."/>
            <person name="Mondo S."/>
            <person name="Nolan M."/>
            <person name="Ohm R."/>
            <person name="Pangilinan J."/>
            <person name="Park H.-J."/>
            <person name="Ramirez L."/>
            <person name="Alfaro M."/>
            <person name="Sun H."/>
            <person name="Tritt A."/>
            <person name="Yoshinaga Y."/>
            <person name="Zwiers L.-H."/>
            <person name="Turgeon B."/>
            <person name="Goodwin S."/>
            <person name="Spatafora J."/>
            <person name="Crous P."/>
            <person name="Grigoriev I."/>
        </authorList>
    </citation>
    <scope>NUCLEOTIDE SEQUENCE</scope>
    <source>
        <strain evidence="1">CBS 480.64</strain>
    </source>
</reference>